<comment type="caution">
    <text evidence="4">The sequence shown here is derived from an EMBL/GenBank/DDBJ whole genome shotgun (WGS) entry which is preliminary data.</text>
</comment>
<dbReference type="AlphaFoldDB" id="A0A814U384"/>
<evidence type="ECO:0000256" key="3">
    <source>
        <dbReference type="SAM" id="MobiDB-lite"/>
    </source>
</evidence>
<dbReference type="InterPro" id="IPR011042">
    <property type="entry name" value="6-blade_b-propeller_TolB-like"/>
</dbReference>
<proteinExistence type="predicted"/>
<accession>A0A814U384</accession>
<dbReference type="CDD" id="cd05819">
    <property type="entry name" value="NHL"/>
    <property type="match status" value="1"/>
</dbReference>
<reference evidence="4" key="1">
    <citation type="submission" date="2021-02" db="EMBL/GenBank/DDBJ databases">
        <authorList>
            <person name="Nowell W R."/>
        </authorList>
    </citation>
    <scope>NUCLEOTIDE SEQUENCE</scope>
</reference>
<dbReference type="Proteomes" id="UP000663860">
    <property type="component" value="Unassembled WGS sequence"/>
</dbReference>
<dbReference type="GO" id="GO:0008270">
    <property type="term" value="F:zinc ion binding"/>
    <property type="evidence" value="ECO:0007669"/>
    <property type="project" value="UniProtKB-KW"/>
</dbReference>
<dbReference type="PANTHER" id="PTHR24104:SF25">
    <property type="entry name" value="PROTEIN LIN-41"/>
    <property type="match status" value="1"/>
</dbReference>
<evidence type="ECO:0000256" key="2">
    <source>
        <dbReference type="PROSITE-ProRule" id="PRU00504"/>
    </source>
</evidence>
<sequence>MNQSAKSVALNQIRSTSSPSTTSPSSSSLTTASPSTTSSSTTSSSTTTTTTSSSTTTNPCISGNLLWNKTGITVLGSPSSPVPASGVFIDSNDTLYAADEAGYYVVWKLLKNAINATIVAGNYGSAGSNSSQLHYPNDVYVDRSGNMYVTDMFNCRIQKYINGSNIGIAIAGINLSAGSALNQLYYQRYFSFDSTETYMYVADAGNHRVVRYLTNSTSGTNGVLVAGGNGPNNTNTSLNTPFGIHYLPSVSNDLFITNYGGHSVIRWTPGASSGTFVAGVPGVNGSDSTHLNTPMGIKIDNYMNMYVVDYKNHRVQLFCAGTTFGITIAGNGSAGNSATQLNLPRGIAFDSAMNMYIGDDLNNRVQKFMKL</sequence>
<gene>
    <name evidence="4" type="ORF">IZO911_LOCUS26639</name>
</gene>
<evidence type="ECO:0000313" key="4">
    <source>
        <dbReference type="EMBL" id="CAF1166531.1"/>
    </source>
</evidence>
<dbReference type="InterPro" id="IPR001258">
    <property type="entry name" value="NHL_repeat"/>
</dbReference>
<feature type="compositionally biased region" description="Polar residues" evidence="3">
    <location>
        <begin position="1"/>
        <end position="14"/>
    </location>
</feature>
<dbReference type="PANTHER" id="PTHR24104">
    <property type="entry name" value="E3 UBIQUITIN-PROTEIN LIGASE NHLRC1-RELATED"/>
    <property type="match status" value="1"/>
</dbReference>
<feature type="region of interest" description="Disordered" evidence="3">
    <location>
        <begin position="1"/>
        <end position="57"/>
    </location>
</feature>
<evidence type="ECO:0000313" key="5">
    <source>
        <dbReference type="Proteomes" id="UP000663860"/>
    </source>
</evidence>
<keyword evidence="1" id="KW-0677">Repeat</keyword>
<evidence type="ECO:0008006" key="6">
    <source>
        <dbReference type="Google" id="ProtNLM"/>
    </source>
</evidence>
<name>A0A814U384_9BILA</name>
<dbReference type="EMBL" id="CAJNOE010000350">
    <property type="protein sequence ID" value="CAF1166531.1"/>
    <property type="molecule type" value="Genomic_DNA"/>
</dbReference>
<protein>
    <recommendedName>
        <fullName evidence="6">NHL repeat containing protein-like protein</fullName>
    </recommendedName>
</protein>
<feature type="compositionally biased region" description="Low complexity" evidence="3">
    <location>
        <begin position="15"/>
        <end position="57"/>
    </location>
</feature>
<organism evidence="4 5">
    <name type="scientific">Adineta steineri</name>
    <dbReference type="NCBI Taxonomy" id="433720"/>
    <lineage>
        <taxon>Eukaryota</taxon>
        <taxon>Metazoa</taxon>
        <taxon>Spiralia</taxon>
        <taxon>Gnathifera</taxon>
        <taxon>Rotifera</taxon>
        <taxon>Eurotatoria</taxon>
        <taxon>Bdelloidea</taxon>
        <taxon>Adinetida</taxon>
        <taxon>Adinetidae</taxon>
        <taxon>Adineta</taxon>
    </lineage>
</organism>
<feature type="repeat" description="NHL" evidence="2">
    <location>
        <begin position="120"/>
        <end position="163"/>
    </location>
</feature>
<dbReference type="InterPro" id="IPR050952">
    <property type="entry name" value="TRIM-NHL_E3_ligases"/>
</dbReference>
<dbReference type="PROSITE" id="PS51125">
    <property type="entry name" value="NHL"/>
    <property type="match status" value="1"/>
</dbReference>
<dbReference type="Gene3D" id="2.120.10.30">
    <property type="entry name" value="TolB, C-terminal domain"/>
    <property type="match status" value="2"/>
</dbReference>
<evidence type="ECO:0000256" key="1">
    <source>
        <dbReference type="ARBA" id="ARBA00022737"/>
    </source>
</evidence>
<dbReference type="SUPFAM" id="SSF63829">
    <property type="entry name" value="Calcium-dependent phosphotriesterase"/>
    <property type="match status" value="2"/>
</dbReference>